<proteinExistence type="predicted"/>
<dbReference type="PROSITE" id="PS50297">
    <property type="entry name" value="ANK_REP_REGION"/>
    <property type="match status" value="2"/>
</dbReference>
<dbReference type="RefSeq" id="XP_025493411.1">
    <property type="nucleotide sequence ID" value="XM_025639224.1"/>
</dbReference>
<dbReference type="SMART" id="SM00248">
    <property type="entry name" value="ANK"/>
    <property type="match status" value="4"/>
</dbReference>
<dbReference type="SUPFAM" id="SSF48403">
    <property type="entry name" value="Ankyrin repeat"/>
    <property type="match status" value="1"/>
</dbReference>
<dbReference type="PANTHER" id="PTHR24124:SF14">
    <property type="entry name" value="CHROMOSOME UNDETERMINED SCAFFOLD_25, WHOLE GENOME SHOTGUN SEQUENCE"/>
    <property type="match status" value="1"/>
</dbReference>
<dbReference type="InterPro" id="IPR036770">
    <property type="entry name" value="Ankyrin_rpt-contain_sf"/>
</dbReference>
<dbReference type="EMBL" id="KZ821691">
    <property type="protein sequence ID" value="PYH83211.1"/>
    <property type="molecule type" value="Genomic_DNA"/>
</dbReference>
<dbReference type="Proteomes" id="UP000248340">
    <property type="component" value="Unassembled WGS sequence"/>
</dbReference>
<feature type="non-terminal residue" evidence="5">
    <location>
        <position position="1"/>
    </location>
</feature>
<dbReference type="OrthoDB" id="366390at2759"/>
<organism evidence="5 6">
    <name type="scientific">Aspergillus uvarum CBS 121591</name>
    <dbReference type="NCBI Taxonomy" id="1448315"/>
    <lineage>
        <taxon>Eukaryota</taxon>
        <taxon>Fungi</taxon>
        <taxon>Dikarya</taxon>
        <taxon>Ascomycota</taxon>
        <taxon>Pezizomycotina</taxon>
        <taxon>Eurotiomycetes</taxon>
        <taxon>Eurotiomycetidae</taxon>
        <taxon>Eurotiales</taxon>
        <taxon>Aspergillaceae</taxon>
        <taxon>Aspergillus</taxon>
        <taxon>Aspergillus subgen. Circumdati</taxon>
    </lineage>
</organism>
<keyword evidence="6" id="KW-1185">Reference proteome</keyword>
<feature type="repeat" description="ANK" evidence="3">
    <location>
        <begin position="86"/>
        <end position="118"/>
    </location>
</feature>
<evidence type="ECO:0000256" key="1">
    <source>
        <dbReference type="ARBA" id="ARBA00022737"/>
    </source>
</evidence>
<evidence type="ECO:0000256" key="2">
    <source>
        <dbReference type="ARBA" id="ARBA00023043"/>
    </source>
</evidence>
<dbReference type="PROSITE" id="PS50088">
    <property type="entry name" value="ANK_REPEAT"/>
    <property type="match status" value="2"/>
</dbReference>
<dbReference type="Pfam" id="PF00023">
    <property type="entry name" value="Ank"/>
    <property type="match status" value="1"/>
</dbReference>
<name>A0A319CH93_9EURO</name>
<protein>
    <submittedName>
        <fullName evidence="5">Ankyrin</fullName>
    </submittedName>
</protein>
<evidence type="ECO:0000256" key="3">
    <source>
        <dbReference type="PROSITE-ProRule" id="PRU00023"/>
    </source>
</evidence>
<sequence>SLLTPPPYITLHSREDYSYLSPAHQTHDPHHHLLPQPRNHDNTHLSPTHQKTGLLHIAAQKGHERIVRMLLHHHQPRLDANAPDSEGRTPLMHAVVAGHAAVVRALLAAGARCDPVDHRRRSVLHLAALYRRELVLRVLLGEICGIGIGVKPEEEEDYDDDDADNDGGGGEGDVRRVRGPGMESLLGACDAEGNTPLHLAVADGFEAGVIMLLEAQARR</sequence>
<feature type="compositionally biased region" description="Acidic residues" evidence="4">
    <location>
        <begin position="154"/>
        <end position="165"/>
    </location>
</feature>
<evidence type="ECO:0000313" key="6">
    <source>
        <dbReference type="Proteomes" id="UP000248340"/>
    </source>
</evidence>
<reference evidence="5 6" key="1">
    <citation type="submission" date="2016-12" db="EMBL/GenBank/DDBJ databases">
        <title>The genomes of Aspergillus section Nigri reveals drivers in fungal speciation.</title>
        <authorList>
            <consortium name="DOE Joint Genome Institute"/>
            <person name="Vesth T.C."/>
            <person name="Nybo J."/>
            <person name="Theobald S."/>
            <person name="Brandl J."/>
            <person name="Frisvad J.C."/>
            <person name="Nielsen K.F."/>
            <person name="Lyhne E.K."/>
            <person name="Kogle M.E."/>
            <person name="Kuo A."/>
            <person name="Riley R."/>
            <person name="Clum A."/>
            <person name="Nolan M."/>
            <person name="Lipzen A."/>
            <person name="Salamov A."/>
            <person name="Henrissat B."/>
            <person name="Wiebenga A."/>
            <person name="De Vries R.P."/>
            <person name="Grigoriev I.V."/>
            <person name="Mortensen U.H."/>
            <person name="Andersen M.R."/>
            <person name="Baker S.E."/>
        </authorList>
    </citation>
    <scope>NUCLEOTIDE SEQUENCE [LARGE SCALE GENOMIC DNA]</scope>
    <source>
        <strain evidence="5 6">CBS 121591</strain>
    </source>
</reference>
<dbReference type="GO" id="GO:0010468">
    <property type="term" value="P:regulation of gene expression"/>
    <property type="evidence" value="ECO:0007669"/>
    <property type="project" value="TreeGrafter"/>
</dbReference>
<dbReference type="Pfam" id="PF12796">
    <property type="entry name" value="Ank_2"/>
    <property type="match status" value="1"/>
</dbReference>
<dbReference type="Gene3D" id="1.25.40.20">
    <property type="entry name" value="Ankyrin repeat-containing domain"/>
    <property type="match status" value="1"/>
</dbReference>
<dbReference type="GeneID" id="37141966"/>
<dbReference type="STRING" id="1448315.A0A319CH93"/>
<gene>
    <name evidence="5" type="ORF">BO82DRAFT_400933</name>
</gene>
<evidence type="ECO:0000256" key="4">
    <source>
        <dbReference type="SAM" id="MobiDB-lite"/>
    </source>
</evidence>
<dbReference type="InterPro" id="IPR002110">
    <property type="entry name" value="Ankyrin_rpt"/>
</dbReference>
<feature type="region of interest" description="Disordered" evidence="4">
    <location>
        <begin position="22"/>
        <end position="45"/>
    </location>
</feature>
<accession>A0A319CH93</accession>
<evidence type="ECO:0000313" key="5">
    <source>
        <dbReference type="EMBL" id="PYH83211.1"/>
    </source>
</evidence>
<feature type="region of interest" description="Disordered" evidence="4">
    <location>
        <begin position="154"/>
        <end position="177"/>
    </location>
</feature>
<dbReference type="GO" id="GO:0005634">
    <property type="term" value="C:nucleus"/>
    <property type="evidence" value="ECO:0007669"/>
    <property type="project" value="TreeGrafter"/>
</dbReference>
<keyword evidence="2 3" id="KW-0040">ANK repeat</keyword>
<dbReference type="VEuPathDB" id="FungiDB:BO82DRAFT_400933"/>
<dbReference type="AlphaFoldDB" id="A0A319CH93"/>
<keyword evidence="1" id="KW-0677">Repeat</keyword>
<dbReference type="PANTHER" id="PTHR24124">
    <property type="entry name" value="ANKYRIN REPEAT FAMILY A"/>
    <property type="match status" value="1"/>
</dbReference>
<feature type="repeat" description="ANK" evidence="3">
    <location>
        <begin position="192"/>
        <end position="219"/>
    </location>
</feature>